<sequence length="221" mass="25005">MGEHLLKVSSWNVRGLSAPHRVDIVSKWARFRQRGTKIIALQEMISEGPNLERALRRIMPDCHIVIDHNPNGIADFVLLIDRTLPILEQGCSGKGYAVWVKIRLAAGVIGIMGVHGPSHRSNRPEAWEWAHEVVREGKWVIIGDFNMVERRTDTLGPSPLIRGEELRRWALCSNLLDTWPADEQSMGSDEHLYGMVLEMAMPMGIPDQLQEEDLDLEVFTA</sequence>
<evidence type="ECO:0000313" key="1">
    <source>
        <dbReference type="EMBL" id="KAL3695771.1"/>
    </source>
</evidence>
<reference evidence="1 2" key="1">
    <citation type="submission" date="2024-09" db="EMBL/GenBank/DDBJ databases">
        <title>Chromosome-scale assembly of Riccia sorocarpa.</title>
        <authorList>
            <person name="Paukszto L."/>
        </authorList>
    </citation>
    <scope>NUCLEOTIDE SEQUENCE [LARGE SCALE GENOMIC DNA]</scope>
    <source>
        <strain evidence="1">LP-2024</strain>
        <tissue evidence="1">Aerial parts of the thallus</tissue>
    </source>
</reference>
<dbReference type="SUPFAM" id="SSF56219">
    <property type="entry name" value="DNase I-like"/>
    <property type="match status" value="1"/>
</dbReference>
<dbReference type="AlphaFoldDB" id="A0ABD3I0D0"/>
<dbReference type="Gene3D" id="3.60.10.10">
    <property type="entry name" value="Endonuclease/exonuclease/phosphatase"/>
    <property type="match status" value="1"/>
</dbReference>
<comment type="caution">
    <text evidence="1">The sequence shown here is derived from an EMBL/GenBank/DDBJ whole genome shotgun (WGS) entry which is preliminary data.</text>
</comment>
<keyword evidence="2" id="KW-1185">Reference proteome</keyword>
<dbReference type="Proteomes" id="UP001633002">
    <property type="component" value="Unassembled WGS sequence"/>
</dbReference>
<protein>
    <recommendedName>
        <fullName evidence="3">Endonuclease/exonuclease/phosphatase domain-containing protein</fullName>
    </recommendedName>
</protein>
<organism evidence="1 2">
    <name type="scientific">Riccia sorocarpa</name>
    <dbReference type="NCBI Taxonomy" id="122646"/>
    <lineage>
        <taxon>Eukaryota</taxon>
        <taxon>Viridiplantae</taxon>
        <taxon>Streptophyta</taxon>
        <taxon>Embryophyta</taxon>
        <taxon>Marchantiophyta</taxon>
        <taxon>Marchantiopsida</taxon>
        <taxon>Marchantiidae</taxon>
        <taxon>Marchantiales</taxon>
        <taxon>Ricciaceae</taxon>
        <taxon>Riccia</taxon>
    </lineage>
</organism>
<accession>A0ABD3I0D0</accession>
<evidence type="ECO:0000313" key="2">
    <source>
        <dbReference type="Proteomes" id="UP001633002"/>
    </source>
</evidence>
<dbReference type="EMBL" id="JBJQOH010000002">
    <property type="protein sequence ID" value="KAL3695771.1"/>
    <property type="molecule type" value="Genomic_DNA"/>
</dbReference>
<evidence type="ECO:0008006" key="3">
    <source>
        <dbReference type="Google" id="ProtNLM"/>
    </source>
</evidence>
<name>A0ABD3I0D0_9MARC</name>
<proteinExistence type="predicted"/>
<dbReference type="InterPro" id="IPR036691">
    <property type="entry name" value="Endo/exonu/phosph_ase_sf"/>
</dbReference>
<gene>
    <name evidence="1" type="ORF">R1sor_009847</name>
</gene>